<evidence type="ECO:0000313" key="2">
    <source>
        <dbReference type="EMBL" id="RQO95093.1"/>
    </source>
</evidence>
<dbReference type="EMBL" id="CM009297">
    <property type="protein sequence ID" value="RQO95093.1"/>
    <property type="molecule type" value="Genomic_DNA"/>
</dbReference>
<evidence type="ECO:0000313" key="3">
    <source>
        <dbReference type="Proteomes" id="UP000006729"/>
    </source>
</evidence>
<gene>
    <name evidence="2" type="ORF">POPTR_008G218566</name>
</gene>
<accession>A0A3N7FGK5</accession>
<organism evidence="2 3">
    <name type="scientific">Populus trichocarpa</name>
    <name type="common">Western balsam poplar</name>
    <name type="synonym">Populus balsamifera subsp. trichocarpa</name>
    <dbReference type="NCBI Taxonomy" id="3694"/>
    <lineage>
        <taxon>Eukaryota</taxon>
        <taxon>Viridiplantae</taxon>
        <taxon>Streptophyta</taxon>
        <taxon>Embryophyta</taxon>
        <taxon>Tracheophyta</taxon>
        <taxon>Spermatophyta</taxon>
        <taxon>Magnoliopsida</taxon>
        <taxon>eudicotyledons</taxon>
        <taxon>Gunneridae</taxon>
        <taxon>Pentapetalae</taxon>
        <taxon>rosids</taxon>
        <taxon>fabids</taxon>
        <taxon>Malpighiales</taxon>
        <taxon>Salicaceae</taxon>
        <taxon>Saliceae</taxon>
        <taxon>Populus</taxon>
    </lineage>
</organism>
<name>A0A3N7FGK5_POPTR</name>
<sequence length="234" mass="26673">MKGAITNSLAIAGLLMSSSYPNTKPIHSIQDGKIRIRIPLKVWLYRKGGEKRTHNEKHKRQREERLKGRGKGHSQASAKTITSVFIFIFVCAWEDRLTRIGIQSSALIEDSHGGRPYITRRPGRLPVTQVHQHHLYQHQEIFIYHGAQISTVRMPEITSNEVAPYRGTMVKEPVIAIPYRGAMVKEPIIARNEAAQNYGGLEKQPVITSDEAAKYYGGFVIMEHRRKKQFRSAY</sequence>
<evidence type="ECO:0000256" key="1">
    <source>
        <dbReference type="SAM" id="MobiDB-lite"/>
    </source>
</evidence>
<feature type="region of interest" description="Disordered" evidence="1">
    <location>
        <begin position="49"/>
        <end position="74"/>
    </location>
</feature>
<protein>
    <submittedName>
        <fullName evidence="2">Uncharacterized protein</fullName>
    </submittedName>
</protein>
<keyword evidence="3" id="KW-1185">Reference proteome</keyword>
<dbReference type="PANTHER" id="PTHR33484">
    <property type="entry name" value="BNAC07G33360D PROTEIN"/>
    <property type="match status" value="1"/>
</dbReference>
<dbReference type="AlphaFoldDB" id="A0A3N7FGK5"/>
<dbReference type="PANTHER" id="PTHR33484:SF12">
    <property type="entry name" value="AP2_ERF DOMAIN-CONTAINING PROTEIN"/>
    <property type="match status" value="1"/>
</dbReference>
<reference evidence="2 3" key="1">
    <citation type="journal article" date="2006" name="Science">
        <title>The genome of black cottonwood, Populus trichocarpa (Torr. &amp; Gray).</title>
        <authorList>
            <person name="Tuskan G.A."/>
            <person name="Difazio S."/>
            <person name="Jansson S."/>
            <person name="Bohlmann J."/>
            <person name="Grigoriev I."/>
            <person name="Hellsten U."/>
            <person name="Putnam N."/>
            <person name="Ralph S."/>
            <person name="Rombauts S."/>
            <person name="Salamov A."/>
            <person name="Schein J."/>
            <person name="Sterck L."/>
            <person name="Aerts A."/>
            <person name="Bhalerao R.R."/>
            <person name="Bhalerao R.P."/>
            <person name="Blaudez D."/>
            <person name="Boerjan W."/>
            <person name="Brun A."/>
            <person name="Brunner A."/>
            <person name="Busov V."/>
            <person name="Campbell M."/>
            <person name="Carlson J."/>
            <person name="Chalot M."/>
            <person name="Chapman J."/>
            <person name="Chen G.L."/>
            <person name="Cooper D."/>
            <person name="Coutinho P.M."/>
            <person name="Couturier J."/>
            <person name="Covert S."/>
            <person name="Cronk Q."/>
            <person name="Cunningham R."/>
            <person name="Davis J."/>
            <person name="Degroeve S."/>
            <person name="Dejardin A."/>
            <person name="Depamphilis C."/>
            <person name="Detter J."/>
            <person name="Dirks B."/>
            <person name="Dubchak I."/>
            <person name="Duplessis S."/>
            <person name="Ehlting J."/>
            <person name="Ellis B."/>
            <person name="Gendler K."/>
            <person name="Goodstein D."/>
            <person name="Gribskov M."/>
            <person name="Grimwood J."/>
            <person name="Groover A."/>
            <person name="Gunter L."/>
            <person name="Hamberger B."/>
            <person name="Heinze B."/>
            <person name="Helariutta Y."/>
            <person name="Henrissat B."/>
            <person name="Holligan D."/>
            <person name="Holt R."/>
            <person name="Huang W."/>
            <person name="Islam-Faridi N."/>
            <person name="Jones S."/>
            <person name="Jones-Rhoades M."/>
            <person name="Jorgensen R."/>
            <person name="Joshi C."/>
            <person name="Kangasjarvi J."/>
            <person name="Karlsson J."/>
            <person name="Kelleher C."/>
            <person name="Kirkpatrick R."/>
            <person name="Kirst M."/>
            <person name="Kohler A."/>
            <person name="Kalluri U."/>
            <person name="Larimer F."/>
            <person name="Leebens-Mack J."/>
            <person name="Leple J.C."/>
            <person name="Locascio P."/>
            <person name="Lou Y."/>
            <person name="Lucas S."/>
            <person name="Martin F."/>
            <person name="Montanini B."/>
            <person name="Napoli C."/>
            <person name="Nelson D.R."/>
            <person name="Nelson C."/>
            <person name="Nieminen K."/>
            <person name="Nilsson O."/>
            <person name="Pereda V."/>
            <person name="Peter G."/>
            <person name="Philippe R."/>
            <person name="Pilate G."/>
            <person name="Poliakov A."/>
            <person name="Razumovskaya J."/>
            <person name="Richardson P."/>
            <person name="Rinaldi C."/>
            <person name="Ritland K."/>
            <person name="Rouze P."/>
            <person name="Ryaboy D."/>
            <person name="Schmutz J."/>
            <person name="Schrader J."/>
            <person name="Segerman B."/>
            <person name="Shin H."/>
            <person name="Siddiqui A."/>
            <person name="Sterky F."/>
            <person name="Terry A."/>
            <person name="Tsai C.J."/>
            <person name="Uberbacher E."/>
            <person name="Unneberg P."/>
            <person name="Vahala J."/>
            <person name="Wall K."/>
            <person name="Wessler S."/>
            <person name="Yang G."/>
            <person name="Yin T."/>
            <person name="Douglas C."/>
            <person name="Marra M."/>
            <person name="Sandberg G."/>
            <person name="Van de Peer Y."/>
            <person name="Rokhsar D."/>
        </authorList>
    </citation>
    <scope>NUCLEOTIDE SEQUENCE [LARGE SCALE GENOMIC DNA]</scope>
    <source>
        <strain evidence="3">cv. Nisqually</strain>
    </source>
</reference>
<proteinExistence type="predicted"/>
<dbReference type="InParanoid" id="A0A3N7FGK5"/>
<dbReference type="Proteomes" id="UP000006729">
    <property type="component" value="Chromosome 8"/>
</dbReference>